<sequence length="581" mass="66281">MQIAQALLANRRLQFALIAAVFLFVLVVHLSTRSSTPTADVATGHADAQGHLAPQKPTIPVNHALQGVDDPEDPTTSGKDAAPVEATPSSDDDDLHTPRHYKQLLVIFSDYRDSERRRLLRRQMMGVRDNLQPCMRANGDVFYKFVVRAPVERPTDAERLQALRDYQAEEMEYGDILELKNDNVWDAQISMLRWIKELKSRRRPVSFDYLVYVDAYVYVRLDAYIKELDEATIAGQKLEASQLPKLLLGDVEARVPRIIIMGEATAQLAANLSTENTQPRDSVFAHFYSRYSSDNTVHVVNDTRLHVWQNAIEHVPNTTMALSNVFLTEDFMSIQRQFPTQPPVTCRRPMTMFNLALVTSAHLFPDNCMLDAGVASANAKREYASRYRYSFVARSLEYAQQTRHRHRHRGWGRLDVLEKVLPKYDWVLWTDMDAVIVNSTVRIFDLLQGWQKRLGADFSGKHLVATRLPDGKGIDVGVMLMRSSDWSYSLLRQAQERQDLYEHEDGAQRAIWATLQTERRMDSVLLLDEQSQLFSVPPSKYRPGAFIVHYAADKCPAEQVLAATRQIENGTDATHFKPLPR</sequence>
<evidence type="ECO:0000256" key="2">
    <source>
        <dbReference type="ARBA" id="ARBA00022676"/>
    </source>
</evidence>
<dbReference type="PANTHER" id="PTHR31306:SF4">
    <property type="entry name" value="ALPHA-1,2-GALACTOSYLTRANSFERASE"/>
    <property type="match status" value="1"/>
</dbReference>
<dbReference type="EMBL" id="KZ992613">
    <property type="protein sequence ID" value="RKP08331.1"/>
    <property type="molecule type" value="Genomic_DNA"/>
</dbReference>
<keyword evidence="5" id="KW-0812">Transmembrane</keyword>
<dbReference type="OrthoDB" id="205108at2759"/>
<comment type="similarity">
    <text evidence="1">Belongs to the glycosyltransferase 34 family.</text>
</comment>
<keyword evidence="7" id="KW-1185">Reference proteome</keyword>
<evidence type="ECO:0008006" key="8">
    <source>
        <dbReference type="Google" id="ProtNLM"/>
    </source>
</evidence>
<dbReference type="Proteomes" id="UP000271241">
    <property type="component" value="Unassembled WGS sequence"/>
</dbReference>
<accession>A0A4P9XS29</accession>
<organism evidence="6 7">
    <name type="scientific">Thamnocephalis sphaerospora</name>
    <dbReference type="NCBI Taxonomy" id="78915"/>
    <lineage>
        <taxon>Eukaryota</taxon>
        <taxon>Fungi</taxon>
        <taxon>Fungi incertae sedis</taxon>
        <taxon>Zoopagomycota</taxon>
        <taxon>Zoopagomycotina</taxon>
        <taxon>Zoopagomycetes</taxon>
        <taxon>Zoopagales</taxon>
        <taxon>Sigmoideomycetaceae</taxon>
        <taxon>Thamnocephalis</taxon>
    </lineage>
</organism>
<dbReference type="InterPro" id="IPR008630">
    <property type="entry name" value="Glyco_trans_34"/>
</dbReference>
<evidence type="ECO:0000313" key="6">
    <source>
        <dbReference type="EMBL" id="RKP08331.1"/>
    </source>
</evidence>
<keyword evidence="2" id="KW-0328">Glycosyltransferase</keyword>
<dbReference type="GO" id="GO:0000139">
    <property type="term" value="C:Golgi membrane"/>
    <property type="evidence" value="ECO:0007669"/>
    <property type="project" value="TreeGrafter"/>
</dbReference>
<protein>
    <recommendedName>
        <fullName evidence="8">Galactosyl transferase GMA12/MNN10 family-domain-containing protein</fullName>
    </recommendedName>
</protein>
<dbReference type="Gene3D" id="3.90.550.10">
    <property type="entry name" value="Spore Coat Polysaccharide Biosynthesis Protein SpsA, Chain A"/>
    <property type="match status" value="1"/>
</dbReference>
<dbReference type="GO" id="GO:0006487">
    <property type="term" value="P:protein N-linked glycosylation"/>
    <property type="evidence" value="ECO:0007669"/>
    <property type="project" value="TreeGrafter"/>
</dbReference>
<gene>
    <name evidence="6" type="ORF">THASP1DRAFT_29863</name>
</gene>
<dbReference type="PANTHER" id="PTHR31306">
    <property type="entry name" value="ALPHA-1,6-MANNOSYLTRANSFERASE MNN11-RELATED"/>
    <property type="match status" value="1"/>
</dbReference>
<dbReference type="Pfam" id="PF05637">
    <property type="entry name" value="Glyco_transf_34"/>
    <property type="match status" value="1"/>
</dbReference>
<name>A0A4P9XS29_9FUNG</name>
<evidence type="ECO:0000256" key="3">
    <source>
        <dbReference type="ARBA" id="ARBA00022679"/>
    </source>
</evidence>
<dbReference type="STRING" id="78915.A0A4P9XS29"/>
<dbReference type="AlphaFoldDB" id="A0A4P9XS29"/>
<evidence type="ECO:0000256" key="4">
    <source>
        <dbReference type="SAM" id="MobiDB-lite"/>
    </source>
</evidence>
<evidence type="ECO:0000256" key="1">
    <source>
        <dbReference type="ARBA" id="ARBA00005664"/>
    </source>
</evidence>
<feature type="transmembrane region" description="Helical" evidence="5">
    <location>
        <begin position="12"/>
        <end position="30"/>
    </location>
</feature>
<feature type="region of interest" description="Disordered" evidence="4">
    <location>
        <begin position="50"/>
        <end position="96"/>
    </location>
</feature>
<keyword evidence="3" id="KW-0808">Transferase</keyword>
<reference evidence="7" key="1">
    <citation type="journal article" date="2018" name="Nat. Microbiol.">
        <title>Leveraging single-cell genomics to expand the fungal tree of life.</title>
        <authorList>
            <person name="Ahrendt S.R."/>
            <person name="Quandt C.A."/>
            <person name="Ciobanu D."/>
            <person name="Clum A."/>
            <person name="Salamov A."/>
            <person name="Andreopoulos B."/>
            <person name="Cheng J.F."/>
            <person name="Woyke T."/>
            <person name="Pelin A."/>
            <person name="Henrissat B."/>
            <person name="Reynolds N.K."/>
            <person name="Benny G.L."/>
            <person name="Smith M.E."/>
            <person name="James T.Y."/>
            <person name="Grigoriev I.V."/>
        </authorList>
    </citation>
    <scope>NUCLEOTIDE SEQUENCE [LARGE SCALE GENOMIC DNA]</scope>
    <source>
        <strain evidence="7">RSA 1356</strain>
    </source>
</reference>
<dbReference type="InterPro" id="IPR029044">
    <property type="entry name" value="Nucleotide-diphossugar_trans"/>
</dbReference>
<keyword evidence="5" id="KW-1133">Transmembrane helix</keyword>
<keyword evidence="5" id="KW-0472">Membrane</keyword>
<evidence type="ECO:0000313" key="7">
    <source>
        <dbReference type="Proteomes" id="UP000271241"/>
    </source>
</evidence>
<evidence type="ECO:0000256" key="5">
    <source>
        <dbReference type="SAM" id="Phobius"/>
    </source>
</evidence>
<dbReference type="GO" id="GO:0016757">
    <property type="term" value="F:glycosyltransferase activity"/>
    <property type="evidence" value="ECO:0007669"/>
    <property type="project" value="UniProtKB-KW"/>
</dbReference>
<proteinExistence type="inferred from homology"/>